<dbReference type="Proteomes" id="UP001595965">
    <property type="component" value="Unassembled WGS sequence"/>
</dbReference>
<name>A0ABV8XU07_9MICC</name>
<dbReference type="PANTHER" id="PTHR34820:SF4">
    <property type="entry name" value="INNER MEMBRANE PROTEIN YEBZ"/>
    <property type="match status" value="1"/>
</dbReference>
<dbReference type="Pfam" id="PF09678">
    <property type="entry name" value="Caa3_CtaG"/>
    <property type="match status" value="1"/>
</dbReference>
<gene>
    <name evidence="8" type="ORF">ACFO0K_05155</name>
</gene>
<feature type="transmembrane region" description="Helical" evidence="6">
    <location>
        <begin position="20"/>
        <end position="48"/>
    </location>
</feature>
<feature type="transmembrane region" description="Helical" evidence="6">
    <location>
        <begin position="315"/>
        <end position="336"/>
    </location>
</feature>
<keyword evidence="3 6" id="KW-0812">Transmembrane</keyword>
<evidence type="ECO:0000313" key="8">
    <source>
        <dbReference type="EMBL" id="MFC4429064.1"/>
    </source>
</evidence>
<comment type="caution">
    <text evidence="8">The sequence shown here is derived from an EMBL/GenBank/DDBJ whole genome shotgun (WGS) entry which is preliminary data.</text>
</comment>
<feature type="transmembrane region" description="Helical" evidence="6">
    <location>
        <begin position="68"/>
        <end position="89"/>
    </location>
</feature>
<comment type="subcellular location">
    <subcellularLocation>
        <location evidence="1">Cell membrane</location>
        <topology evidence="1">Multi-pass membrane protein</topology>
    </subcellularLocation>
</comment>
<feature type="transmembrane region" description="Helical" evidence="6">
    <location>
        <begin position="484"/>
        <end position="507"/>
    </location>
</feature>
<evidence type="ECO:0000256" key="2">
    <source>
        <dbReference type="ARBA" id="ARBA00022475"/>
    </source>
</evidence>
<feature type="transmembrane region" description="Helical" evidence="6">
    <location>
        <begin position="604"/>
        <end position="626"/>
    </location>
</feature>
<protein>
    <submittedName>
        <fullName evidence="8">Cytochrome c oxidase assembly protein</fullName>
    </submittedName>
</protein>
<keyword evidence="4 6" id="KW-1133">Transmembrane helix</keyword>
<evidence type="ECO:0000259" key="7">
    <source>
        <dbReference type="Pfam" id="PF05425"/>
    </source>
</evidence>
<proteinExistence type="predicted"/>
<keyword evidence="5 6" id="KW-0472">Membrane</keyword>
<evidence type="ECO:0000256" key="3">
    <source>
        <dbReference type="ARBA" id="ARBA00022692"/>
    </source>
</evidence>
<feature type="transmembrane region" description="Helical" evidence="6">
    <location>
        <begin position="405"/>
        <end position="427"/>
    </location>
</feature>
<feature type="transmembrane region" description="Helical" evidence="6">
    <location>
        <begin position="206"/>
        <end position="230"/>
    </location>
</feature>
<sequence>MSQIALRRSRRQLSAGTARWPAASLLAAALLITLMAAATATLLSGVAVSGQLVDPGALVRWGLPLINALVHLAAMVTLGGLTLCAVVLQPGQPPWQRAAKLSAVAAIAWTLAQAVHLVLVHASIMGSGIGGPGYPALVVQFISGIDLGATLAWAVVLSAVTAALAVMSTTSAGACWAAVAAGAALVPRAGLGHASSAGDHEVTVSALWLHLVGISLWAGALAVLVFAMLGTRDYLGPVVSRFSRIAGWAVVMVVLSGAASAWIRLESPWQLLTTTWGRLLTVKLLAFTALAAAGWWHRRSTIPLVAATGRPNWPFWRLAAVEVLIMAAVVGVSVALGSSSPPIPQARITEGADLAGLPAPWFAGLVTQWSLDPLFLLLAGAGAWVYLSWAMRLRRRGDAWPAVRMVCWLLGMALLVWTTSGGVGVYGRVLFSAHMMQHMMLLSMLPIFIVLGSPLTLALRALPRRQDGTSGPRELLLAVLHARWAQFFAHPVVAALHVPISMAVFYLTPLFELAMRSHVLHVLMMVHFFLVGYLFTNMVIGTDPGPQRPFFPLRLALLLPSMVFHTFFGLFLLSSTSPLGGAFFTGMDLPWTDPVTDQQVGGAVSWAMGELPALVLAMIVATRWTAHDERAQRKRGHTVRLDSMGA</sequence>
<evidence type="ECO:0000256" key="4">
    <source>
        <dbReference type="ARBA" id="ARBA00022989"/>
    </source>
</evidence>
<feature type="transmembrane region" description="Helical" evidence="6">
    <location>
        <begin position="439"/>
        <end position="463"/>
    </location>
</feature>
<dbReference type="InterPro" id="IPR019108">
    <property type="entry name" value="Caa3_assmbl_CtaG-rel"/>
</dbReference>
<dbReference type="EMBL" id="JBHSEN010000001">
    <property type="protein sequence ID" value="MFC4429064.1"/>
    <property type="molecule type" value="Genomic_DNA"/>
</dbReference>
<feature type="transmembrane region" description="Helical" evidence="6">
    <location>
        <begin position="136"/>
        <end position="157"/>
    </location>
</feature>
<evidence type="ECO:0000256" key="6">
    <source>
        <dbReference type="SAM" id="Phobius"/>
    </source>
</evidence>
<feature type="transmembrane region" description="Helical" evidence="6">
    <location>
        <begin position="519"/>
        <end position="536"/>
    </location>
</feature>
<keyword evidence="2" id="KW-1003">Cell membrane</keyword>
<accession>A0ABV8XU07</accession>
<feature type="transmembrane region" description="Helical" evidence="6">
    <location>
        <begin position="557"/>
        <end position="584"/>
    </location>
</feature>
<reference evidence="9" key="1">
    <citation type="journal article" date="2019" name="Int. J. Syst. Evol. Microbiol.">
        <title>The Global Catalogue of Microorganisms (GCM) 10K type strain sequencing project: providing services to taxonomists for standard genome sequencing and annotation.</title>
        <authorList>
            <consortium name="The Broad Institute Genomics Platform"/>
            <consortium name="The Broad Institute Genome Sequencing Center for Infectious Disease"/>
            <person name="Wu L."/>
            <person name="Ma J."/>
        </authorList>
    </citation>
    <scope>NUCLEOTIDE SEQUENCE [LARGE SCALE GENOMIC DNA]</scope>
    <source>
        <strain evidence="9">CGMCC 1.12125</strain>
    </source>
</reference>
<feature type="transmembrane region" description="Helical" evidence="6">
    <location>
        <begin position="242"/>
        <end position="263"/>
    </location>
</feature>
<organism evidence="8 9">
    <name type="scientific">Citricoccus alkalitolerans</name>
    <dbReference type="NCBI Taxonomy" id="246603"/>
    <lineage>
        <taxon>Bacteria</taxon>
        <taxon>Bacillati</taxon>
        <taxon>Actinomycetota</taxon>
        <taxon>Actinomycetes</taxon>
        <taxon>Micrococcales</taxon>
        <taxon>Micrococcaceae</taxon>
        <taxon>Citricoccus</taxon>
    </lineage>
</organism>
<evidence type="ECO:0000313" key="9">
    <source>
        <dbReference type="Proteomes" id="UP001595965"/>
    </source>
</evidence>
<feature type="transmembrane region" description="Helical" evidence="6">
    <location>
        <begin position="374"/>
        <end position="393"/>
    </location>
</feature>
<evidence type="ECO:0000256" key="1">
    <source>
        <dbReference type="ARBA" id="ARBA00004651"/>
    </source>
</evidence>
<dbReference type="Pfam" id="PF05425">
    <property type="entry name" value="CopD"/>
    <property type="match status" value="1"/>
</dbReference>
<feature type="domain" description="Copper resistance protein D" evidence="7">
    <location>
        <begin position="238"/>
        <end position="336"/>
    </location>
</feature>
<dbReference type="PANTHER" id="PTHR34820">
    <property type="entry name" value="INNER MEMBRANE PROTEIN YEBZ"/>
    <property type="match status" value="1"/>
</dbReference>
<dbReference type="InterPro" id="IPR032694">
    <property type="entry name" value="CopC/D"/>
</dbReference>
<feature type="transmembrane region" description="Helical" evidence="6">
    <location>
        <begin position="164"/>
        <end position="186"/>
    </location>
</feature>
<feature type="transmembrane region" description="Helical" evidence="6">
    <location>
        <begin position="275"/>
        <end position="295"/>
    </location>
</feature>
<evidence type="ECO:0000256" key="5">
    <source>
        <dbReference type="ARBA" id="ARBA00023136"/>
    </source>
</evidence>
<feature type="transmembrane region" description="Helical" evidence="6">
    <location>
        <begin position="101"/>
        <end position="124"/>
    </location>
</feature>
<dbReference type="InterPro" id="IPR008457">
    <property type="entry name" value="Cu-R_CopD_dom"/>
</dbReference>
<keyword evidence="9" id="KW-1185">Reference proteome</keyword>
<dbReference type="RefSeq" id="WP_344229011.1">
    <property type="nucleotide sequence ID" value="NZ_BAAALH010000002.1"/>
</dbReference>